<dbReference type="OrthoDB" id="9814063at2"/>
<dbReference type="SUPFAM" id="SSF46626">
    <property type="entry name" value="Cytochrome c"/>
    <property type="match status" value="1"/>
</dbReference>
<dbReference type="GO" id="GO:0009055">
    <property type="term" value="F:electron transfer activity"/>
    <property type="evidence" value="ECO:0007669"/>
    <property type="project" value="InterPro"/>
</dbReference>
<evidence type="ECO:0000256" key="5">
    <source>
        <dbReference type="ARBA" id="ARBA00022982"/>
    </source>
</evidence>
<feature type="domain" description="Cytochrome c" evidence="10">
    <location>
        <begin position="22"/>
        <end position="107"/>
    </location>
</feature>
<dbReference type="EMBL" id="PIPY01000005">
    <property type="protein sequence ID" value="RUO61873.1"/>
    <property type="molecule type" value="Genomic_DNA"/>
</dbReference>
<keyword evidence="9" id="KW-0732">Signal</keyword>
<feature type="binding site" description="covalent" evidence="8">
    <location>
        <position position="40"/>
    </location>
    <ligand>
        <name>heme c</name>
        <dbReference type="ChEBI" id="CHEBI:61717"/>
    </ligand>
</feature>
<evidence type="ECO:0000256" key="2">
    <source>
        <dbReference type="ARBA" id="ARBA00022448"/>
    </source>
</evidence>
<evidence type="ECO:0000256" key="6">
    <source>
        <dbReference type="ARBA" id="ARBA00023004"/>
    </source>
</evidence>
<dbReference type="PROSITE" id="PS51007">
    <property type="entry name" value="CYTC"/>
    <property type="match status" value="1"/>
</dbReference>
<accession>A0A432YLP6</accession>
<keyword evidence="12" id="KW-1185">Reference proteome</keyword>
<feature type="binding site" description="covalent" evidence="8">
    <location>
        <position position="85"/>
    </location>
    <ligand>
        <name>heme c</name>
        <dbReference type="ChEBI" id="CHEBI:61717"/>
    </ligand>
</feature>
<dbReference type="GO" id="GO:0020037">
    <property type="term" value="F:heme binding"/>
    <property type="evidence" value="ECO:0007669"/>
    <property type="project" value="InterPro"/>
</dbReference>
<protein>
    <recommendedName>
        <fullName evidence="1">Cytochrome c-551</fullName>
    </recommendedName>
    <alternativeName>
        <fullName evidence="7">Cytochrome c551</fullName>
    </alternativeName>
</protein>
<dbReference type="Pfam" id="PF00034">
    <property type="entry name" value="Cytochrom_C"/>
    <property type="match status" value="1"/>
</dbReference>
<keyword evidence="3 8" id="KW-0349">Heme</keyword>
<feature type="chain" id="PRO_5019509656" description="Cytochrome c-551" evidence="9">
    <location>
        <begin position="21"/>
        <end position="107"/>
    </location>
</feature>
<dbReference type="AlphaFoldDB" id="A0A432YLP6"/>
<evidence type="ECO:0000256" key="1">
    <source>
        <dbReference type="ARBA" id="ARBA00021020"/>
    </source>
</evidence>
<comment type="caution">
    <text evidence="11">The sequence shown here is derived from an EMBL/GenBank/DDBJ whole genome shotgun (WGS) entry which is preliminary data.</text>
</comment>
<keyword evidence="6 8" id="KW-0408">Iron</keyword>
<sequence length="107" mass="11495">MIKKVVSLTFVVASLFFAHAAVANQEGQKLAQELACTACHGVDNKIVGPAYKDVAEKYADDPEAMAKIKDSIKNGGVGKWGQVPMPAQPQLTDEQVTILAEWILGLK</sequence>
<evidence type="ECO:0000256" key="3">
    <source>
        <dbReference type="ARBA" id="ARBA00022617"/>
    </source>
</evidence>
<dbReference type="InterPro" id="IPR036909">
    <property type="entry name" value="Cyt_c-like_dom_sf"/>
</dbReference>
<dbReference type="InterPro" id="IPR002324">
    <property type="entry name" value="Cyt_c_ID"/>
</dbReference>
<organism evidence="11 12">
    <name type="scientific">Pseudidiomarina insulisalsae</name>
    <dbReference type="NCBI Taxonomy" id="575789"/>
    <lineage>
        <taxon>Bacteria</taxon>
        <taxon>Pseudomonadati</taxon>
        <taxon>Pseudomonadota</taxon>
        <taxon>Gammaproteobacteria</taxon>
        <taxon>Alteromonadales</taxon>
        <taxon>Idiomarinaceae</taxon>
        <taxon>Pseudidiomarina</taxon>
    </lineage>
</organism>
<evidence type="ECO:0000256" key="8">
    <source>
        <dbReference type="PIRSR" id="PIRSR602324-1"/>
    </source>
</evidence>
<keyword evidence="5" id="KW-0249">Electron transport</keyword>
<dbReference type="GO" id="GO:0005506">
    <property type="term" value="F:iron ion binding"/>
    <property type="evidence" value="ECO:0007669"/>
    <property type="project" value="InterPro"/>
</dbReference>
<dbReference type="Proteomes" id="UP000288259">
    <property type="component" value="Unassembled WGS sequence"/>
</dbReference>
<dbReference type="PRINTS" id="PR00606">
    <property type="entry name" value="CYTCHROMECID"/>
</dbReference>
<keyword evidence="2" id="KW-0813">Transport</keyword>
<name>A0A432YLP6_9GAMM</name>
<comment type="PTM">
    <text evidence="8">Binds 1 heme c group covalently per subunit.</text>
</comment>
<dbReference type="RefSeq" id="WP_126754333.1">
    <property type="nucleotide sequence ID" value="NZ_PIPY01000005.1"/>
</dbReference>
<evidence type="ECO:0000259" key="10">
    <source>
        <dbReference type="PROSITE" id="PS51007"/>
    </source>
</evidence>
<proteinExistence type="predicted"/>
<dbReference type="Gene3D" id="1.10.760.10">
    <property type="entry name" value="Cytochrome c-like domain"/>
    <property type="match status" value="1"/>
</dbReference>
<evidence type="ECO:0000256" key="9">
    <source>
        <dbReference type="SAM" id="SignalP"/>
    </source>
</evidence>
<evidence type="ECO:0000256" key="4">
    <source>
        <dbReference type="ARBA" id="ARBA00022723"/>
    </source>
</evidence>
<evidence type="ECO:0000256" key="7">
    <source>
        <dbReference type="ARBA" id="ARBA00031244"/>
    </source>
</evidence>
<feature type="binding site" description="covalent" evidence="8">
    <location>
        <position position="36"/>
    </location>
    <ligand>
        <name>heme c</name>
        <dbReference type="ChEBI" id="CHEBI:61717"/>
    </ligand>
</feature>
<evidence type="ECO:0000313" key="11">
    <source>
        <dbReference type="EMBL" id="RUO61873.1"/>
    </source>
</evidence>
<reference evidence="12" key="1">
    <citation type="journal article" date="2018" name="Front. Microbiol.">
        <title>Genome-Based Analysis Reveals the Taxonomy and Diversity of the Family Idiomarinaceae.</title>
        <authorList>
            <person name="Liu Y."/>
            <person name="Lai Q."/>
            <person name="Shao Z."/>
        </authorList>
    </citation>
    <scope>NUCLEOTIDE SEQUENCE [LARGE SCALE GENOMIC DNA]</scope>
    <source>
        <strain evidence="12">CVS-6</strain>
    </source>
</reference>
<gene>
    <name evidence="11" type="ORF">CWI71_05820</name>
</gene>
<feature type="signal peptide" evidence="9">
    <location>
        <begin position="1"/>
        <end position="20"/>
    </location>
</feature>
<dbReference type="InterPro" id="IPR009056">
    <property type="entry name" value="Cyt_c-like_dom"/>
</dbReference>
<evidence type="ECO:0000313" key="12">
    <source>
        <dbReference type="Proteomes" id="UP000288259"/>
    </source>
</evidence>
<keyword evidence="4 8" id="KW-0479">Metal-binding</keyword>